<evidence type="ECO:0000259" key="3">
    <source>
        <dbReference type="Pfam" id="PF13472"/>
    </source>
</evidence>
<evidence type="ECO:0008006" key="6">
    <source>
        <dbReference type="Google" id="ProtNLM"/>
    </source>
</evidence>
<name>A0A3N5YFA0_9ALTE</name>
<dbReference type="SUPFAM" id="SSF53187">
    <property type="entry name" value="Zn-dependent exopeptidases"/>
    <property type="match status" value="1"/>
</dbReference>
<reference evidence="4 5" key="1">
    <citation type="submission" date="2018-11" db="EMBL/GenBank/DDBJ databases">
        <authorList>
            <person name="Ye M.-Q."/>
            <person name="Du Z.-J."/>
        </authorList>
    </citation>
    <scope>NUCLEOTIDE SEQUENCE [LARGE SCALE GENOMIC DNA]</scope>
    <source>
        <strain evidence="4 5">U0105</strain>
    </source>
</reference>
<dbReference type="GO" id="GO:0006508">
    <property type="term" value="P:proteolysis"/>
    <property type="evidence" value="ECO:0007669"/>
    <property type="project" value="InterPro"/>
</dbReference>
<dbReference type="PANTHER" id="PTHR11852">
    <property type="entry name" value="PLATELET-ACTIVATING FACTOR ACETYLHYDROLASE"/>
    <property type="match status" value="1"/>
</dbReference>
<protein>
    <recommendedName>
        <fullName evidence="6">Peptidase M14</fullName>
    </recommendedName>
</protein>
<comment type="similarity">
    <text evidence="1">Belongs to the 'GDSL' lipolytic enzyme family. Platelet-activating factor acetylhydrolase IB beta/gamma subunits subfamily.</text>
</comment>
<dbReference type="Gene3D" id="3.40.630.10">
    <property type="entry name" value="Zn peptidases"/>
    <property type="match status" value="1"/>
</dbReference>
<gene>
    <name evidence="4" type="ORF">DRW07_04515</name>
</gene>
<evidence type="ECO:0000259" key="2">
    <source>
        <dbReference type="Pfam" id="PF00246"/>
    </source>
</evidence>
<dbReference type="EMBL" id="RPOK01000001">
    <property type="protein sequence ID" value="RPJ68665.1"/>
    <property type="molecule type" value="Genomic_DNA"/>
</dbReference>
<dbReference type="AlphaFoldDB" id="A0A3N5YFA0"/>
<evidence type="ECO:0000313" key="4">
    <source>
        <dbReference type="EMBL" id="RPJ68665.1"/>
    </source>
</evidence>
<dbReference type="Proteomes" id="UP000275281">
    <property type="component" value="Unassembled WGS sequence"/>
</dbReference>
<feature type="domain" description="SGNH hydrolase-type esterase" evidence="3">
    <location>
        <begin position="340"/>
        <end position="495"/>
    </location>
</feature>
<dbReference type="InterPro" id="IPR036514">
    <property type="entry name" value="SGNH_hydro_sf"/>
</dbReference>
<dbReference type="GO" id="GO:0008270">
    <property type="term" value="F:zinc ion binding"/>
    <property type="evidence" value="ECO:0007669"/>
    <property type="project" value="InterPro"/>
</dbReference>
<sequence>MLHNSLPLPGCDPLNVAQIRRKNIEPLLAALSKDKRVVVEEIGRSYQNRSINAITLGQGDIRLMAWTQMHGDEPTATAAVFDMLSLLLADKGPFNFDTFKQSFTLKVIPMLNPDGAEAETRINAQGIDINRDARLLNTPEGRVLFEAAKTFQPHVGFNLHDQSPFYSAGDTTNHATMAFLAPAFNEEKNIDAARHRAMQLIALMRKAISNQIPDSIARYDDAFGAHCFGDNLAGLGISTILIESGEHPNDPNRQIARKLNVIALFTAMQALMDSSYKAVSLDDYFALPQNVKEGLIAQRKQAPCRALMPTANDDKPGWMERHQQKRAEAAKVSGSVQWVFIGDSITQAWERHTINAFNLGFNGDRTEHVLWRIQNGALDGLSPQGVLLMIGTNNTGHHFDDPEETATAIAEIADLIHQQLPSAKVVIHAILPAGRNNEDKKRQRNYQVNRMIRWLRHRPYVEWLDLTHLFVDNEGRIPESVMEDALHPTDAQYRVWAEALKPELMRLAPDASV</sequence>
<evidence type="ECO:0000313" key="5">
    <source>
        <dbReference type="Proteomes" id="UP000275281"/>
    </source>
</evidence>
<dbReference type="Pfam" id="PF13472">
    <property type="entry name" value="Lipase_GDSL_2"/>
    <property type="match status" value="1"/>
</dbReference>
<dbReference type="GO" id="GO:0004181">
    <property type="term" value="F:metallocarboxypeptidase activity"/>
    <property type="evidence" value="ECO:0007669"/>
    <property type="project" value="InterPro"/>
</dbReference>
<dbReference type="InterPro" id="IPR013830">
    <property type="entry name" value="SGNH_hydro"/>
</dbReference>
<keyword evidence="5" id="KW-1185">Reference proteome</keyword>
<comment type="caution">
    <text evidence="4">The sequence shown here is derived from an EMBL/GenBank/DDBJ whole genome shotgun (WGS) entry which is preliminary data.</text>
</comment>
<dbReference type="SUPFAM" id="SSF52266">
    <property type="entry name" value="SGNH hydrolase"/>
    <property type="match status" value="1"/>
</dbReference>
<accession>A0A3N5YFA0</accession>
<feature type="domain" description="Peptidase M14" evidence="2">
    <location>
        <begin position="32"/>
        <end position="132"/>
    </location>
</feature>
<dbReference type="Gene3D" id="3.40.50.1110">
    <property type="entry name" value="SGNH hydrolase"/>
    <property type="match status" value="1"/>
</dbReference>
<dbReference type="PANTHER" id="PTHR11852:SF0">
    <property type="entry name" value="PLATELET-ACTIVATING FACTOR ACETYLHYDROLASE IB SUBUNIT BETA HOMOLOG"/>
    <property type="match status" value="1"/>
</dbReference>
<proteinExistence type="inferred from homology"/>
<dbReference type="Pfam" id="PF00246">
    <property type="entry name" value="Peptidase_M14"/>
    <property type="match status" value="1"/>
</dbReference>
<dbReference type="GO" id="GO:0016788">
    <property type="term" value="F:hydrolase activity, acting on ester bonds"/>
    <property type="evidence" value="ECO:0007669"/>
    <property type="project" value="UniProtKB-ARBA"/>
</dbReference>
<dbReference type="InterPro" id="IPR000834">
    <property type="entry name" value="Peptidase_M14"/>
</dbReference>
<evidence type="ECO:0000256" key="1">
    <source>
        <dbReference type="ARBA" id="ARBA00038184"/>
    </source>
</evidence>
<organism evidence="4 5">
    <name type="scientific">Alteromonas sediminis</name>
    <dbReference type="NCBI Taxonomy" id="2259342"/>
    <lineage>
        <taxon>Bacteria</taxon>
        <taxon>Pseudomonadati</taxon>
        <taxon>Pseudomonadota</taxon>
        <taxon>Gammaproteobacteria</taxon>
        <taxon>Alteromonadales</taxon>
        <taxon>Alteromonadaceae</taxon>
        <taxon>Alteromonas/Salinimonas group</taxon>
        <taxon>Alteromonas</taxon>
    </lineage>
</organism>
<dbReference type="RefSeq" id="WP_124026666.1">
    <property type="nucleotide sequence ID" value="NZ_JBHRSN010000005.1"/>
</dbReference>
<dbReference type="OrthoDB" id="9758209at2"/>